<dbReference type="PROSITE" id="PS50082">
    <property type="entry name" value="WD_REPEATS_2"/>
    <property type="match status" value="3"/>
</dbReference>
<evidence type="ECO:0000256" key="3">
    <source>
        <dbReference type="PROSITE-ProRule" id="PRU00221"/>
    </source>
</evidence>
<evidence type="ECO:0008006" key="6">
    <source>
        <dbReference type="Google" id="ProtNLM"/>
    </source>
</evidence>
<proteinExistence type="predicted"/>
<keyword evidence="1 3" id="KW-0853">WD repeat</keyword>
<gene>
    <name evidence="4" type="ORF">GE061_002042</name>
</gene>
<dbReference type="InterPro" id="IPR001680">
    <property type="entry name" value="WD40_rpt"/>
</dbReference>
<dbReference type="OrthoDB" id="63070at2759"/>
<comment type="caution">
    <text evidence="4">The sequence shown here is derived from an EMBL/GenBank/DDBJ whole genome shotgun (WGS) entry which is preliminary data.</text>
</comment>
<dbReference type="Pfam" id="PF00400">
    <property type="entry name" value="WD40"/>
    <property type="match status" value="4"/>
</dbReference>
<dbReference type="GO" id="GO:0046872">
    <property type="term" value="F:metal ion binding"/>
    <property type="evidence" value="ECO:0007669"/>
    <property type="project" value="InterPro"/>
</dbReference>
<keyword evidence="2" id="KW-0677">Repeat</keyword>
<dbReference type="EMBL" id="WIXP02000010">
    <property type="protein sequence ID" value="KAF6203709.1"/>
    <property type="molecule type" value="Genomic_DNA"/>
</dbReference>
<dbReference type="SMART" id="SM00320">
    <property type="entry name" value="WD40"/>
    <property type="match status" value="6"/>
</dbReference>
<dbReference type="InterPro" id="IPR020472">
    <property type="entry name" value="WD40_PAC1"/>
</dbReference>
<feature type="repeat" description="WD" evidence="3">
    <location>
        <begin position="416"/>
        <end position="457"/>
    </location>
</feature>
<name>A0A8S9X5F4_APOLU</name>
<dbReference type="InterPro" id="IPR015943">
    <property type="entry name" value="WD40/YVTN_repeat-like_dom_sf"/>
</dbReference>
<reference evidence="4" key="1">
    <citation type="journal article" date="2021" name="Mol. Ecol. Resour.">
        <title>Apolygus lucorum genome provides insights into omnivorousness and mesophyll feeding.</title>
        <authorList>
            <person name="Liu Y."/>
            <person name="Liu H."/>
            <person name="Wang H."/>
            <person name="Huang T."/>
            <person name="Liu B."/>
            <person name="Yang B."/>
            <person name="Yin L."/>
            <person name="Li B."/>
            <person name="Zhang Y."/>
            <person name="Zhang S."/>
            <person name="Jiang F."/>
            <person name="Zhang X."/>
            <person name="Ren Y."/>
            <person name="Wang B."/>
            <person name="Wang S."/>
            <person name="Lu Y."/>
            <person name="Wu K."/>
            <person name="Fan W."/>
            <person name="Wang G."/>
        </authorList>
    </citation>
    <scope>NUCLEOTIDE SEQUENCE</scope>
    <source>
        <strain evidence="4">12Hb</strain>
    </source>
</reference>
<dbReference type="InterPro" id="IPR051859">
    <property type="entry name" value="DCAF"/>
</dbReference>
<evidence type="ECO:0000256" key="2">
    <source>
        <dbReference type="ARBA" id="ARBA00022737"/>
    </source>
</evidence>
<dbReference type="PANTHER" id="PTHR19847:SF7">
    <property type="entry name" value="DDB1- AND CUL4-ASSOCIATED FACTOR 11"/>
    <property type="match status" value="1"/>
</dbReference>
<protein>
    <recommendedName>
        <fullName evidence="6">WD repeat-containing protein 55 homolog</fullName>
    </recommendedName>
</protein>
<keyword evidence="5" id="KW-1185">Reference proteome</keyword>
<dbReference type="SUPFAM" id="SSF63411">
    <property type="entry name" value="LuxS/MPP-like metallohydrolase"/>
    <property type="match status" value="1"/>
</dbReference>
<evidence type="ECO:0000313" key="4">
    <source>
        <dbReference type="EMBL" id="KAF6203709.1"/>
    </source>
</evidence>
<dbReference type="Gene3D" id="2.130.10.10">
    <property type="entry name" value="YVTN repeat-like/Quinoprotein amine dehydrogenase"/>
    <property type="match status" value="2"/>
</dbReference>
<sequence length="633" mass="71251">MESYLENLTESEFENHKEALAAHRLEKPKQMSTQSVVYWAEITSQQYNFDRANIEVAHLRTLTKQDVIKFYKDLIKSGAPRRHKLSVHFVSTAEGGAGVEEESPKPPINGELIEDMTKFKSSQCLFPLVQPYVNPKCLFKAKLGQVRILTDQPDYVAGIHRPPQTSVSNLDNFSKTEVAKFTEHASGGRVPPSITEMLLRREGGCLRTGRGFSTKERCGISNQKLPINMKVIDSYESKAFCGVYNKTGDRLLTASQDRFMRLYDSSNGRSFRPMSEIQGRDVGWSILDAAFSPDSSSIAYSSWSTNLHLVDLDSDLTSHTALPLVPLERKFCIFSLKFSSSGDEILCGANDGHIYIYNLGANRCTLKVEAHDEDVNTVAFADETSKILFSGSDDGLVKVWDRRSLNENSPKPVGIHAGHLDGVVYIDSREDGRHLISNSKDQSIKLWDMRKFSSEDAQEKTRKAVSLSRWDYRWQTAPRKLLNRKTNLKGDTSLATYRGHSVLQTQIRCHFSPAFTTGQRYIYTGCAFGFVVIYDVLTGEQVAKNKGHSSVVRDVSWHPFRNEMVSVSWDFSVMSWHQLQTASPYDDEEVMSEVIQPDPPADGSGSNLEGTVWNAGRRRSCRLASALQNWLHD</sequence>
<evidence type="ECO:0000313" key="5">
    <source>
        <dbReference type="Proteomes" id="UP000466442"/>
    </source>
</evidence>
<dbReference type="InterPro" id="IPR011249">
    <property type="entry name" value="Metalloenz_LuxS/M16"/>
</dbReference>
<feature type="repeat" description="WD" evidence="3">
    <location>
        <begin position="368"/>
        <end position="401"/>
    </location>
</feature>
<accession>A0A8S9X5F4</accession>
<dbReference type="PRINTS" id="PR00320">
    <property type="entry name" value="GPROTEINBRPT"/>
</dbReference>
<dbReference type="GO" id="GO:0043161">
    <property type="term" value="P:proteasome-mediated ubiquitin-dependent protein catabolic process"/>
    <property type="evidence" value="ECO:0007669"/>
    <property type="project" value="TreeGrafter"/>
</dbReference>
<dbReference type="GO" id="GO:0080008">
    <property type="term" value="C:Cul4-RING E3 ubiquitin ligase complex"/>
    <property type="evidence" value="ECO:0007669"/>
    <property type="project" value="TreeGrafter"/>
</dbReference>
<dbReference type="InterPro" id="IPR036322">
    <property type="entry name" value="WD40_repeat_dom_sf"/>
</dbReference>
<organism evidence="4 5">
    <name type="scientific">Apolygus lucorum</name>
    <name type="common">Small green plant bug</name>
    <name type="synonym">Lygocoris lucorum</name>
    <dbReference type="NCBI Taxonomy" id="248454"/>
    <lineage>
        <taxon>Eukaryota</taxon>
        <taxon>Metazoa</taxon>
        <taxon>Ecdysozoa</taxon>
        <taxon>Arthropoda</taxon>
        <taxon>Hexapoda</taxon>
        <taxon>Insecta</taxon>
        <taxon>Pterygota</taxon>
        <taxon>Neoptera</taxon>
        <taxon>Paraneoptera</taxon>
        <taxon>Hemiptera</taxon>
        <taxon>Heteroptera</taxon>
        <taxon>Panheteroptera</taxon>
        <taxon>Cimicomorpha</taxon>
        <taxon>Miridae</taxon>
        <taxon>Mirini</taxon>
        <taxon>Apolygus</taxon>
    </lineage>
</organism>
<dbReference type="Gene3D" id="3.30.830.10">
    <property type="entry name" value="Metalloenzyme, LuxS/M16 peptidase-like"/>
    <property type="match status" value="1"/>
</dbReference>
<dbReference type="FunFam" id="2.130.10.10:FF:000492">
    <property type="entry name" value="LEC14B homolog isoform X2"/>
    <property type="match status" value="1"/>
</dbReference>
<feature type="repeat" description="WD" evidence="3">
    <location>
        <begin position="545"/>
        <end position="576"/>
    </location>
</feature>
<evidence type="ECO:0000256" key="1">
    <source>
        <dbReference type="ARBA" id="ARBA00022574"/>
    </source>
</evidence>
<dbReference type="Proteomes" id="UP000466442">
    <property type="component" value="Unassembled WGS sequence"/>
</dbReference>
<dbReference type="PANTHER" id="PTHR19847">
    <property type="entry name" value="DDB1- AND CUL4-ASSOCIATED FACTOR 11"/>
    <property type="match status" value="1"/>
</dbReference>
<dbReference type="AlphaFoldDB" id="A0A8S9X5F4"/>
<dbReference type="SUPFAM" id="SSF50978">
    <property type="entry name" value="WD40 repeat-like"/>
    <property type="match status" value="1"/>
</dbReference>
<dbReference type="PROSITE" id="PS50294">
    <property type="entry name" value="WD_REPEATS_REGION"/>
    <property type="match status" value="2"/>
</dbReference>